<dbReference type="Pfam" id="PF25281">
    <property type="entry name" value="MBL_MAP1B"/>
    <property type="match status" value="1"/>
</dbReference>
<dbReference type="Proteomes" id="UP000827986">
    <property type="component" value="Unassembled WGS sequence"/>
</dbReference>
<dbReference type="GO" id="GO:0008017">
    <property type="term" value="F:microtubule binding"/>
    <property type="evidence" value="ECO:0007669"/>
    <property type="project" value="InterPro"/>
</dbReference>
<feature type="region of interest" description="Disordered" evidence="1">
    <location>
        <begin position="1"/>
        <end position="21"/>
    </location>
</feature>
<dbReference type="GO" id="GO:0005875">
    <property type="term" value="C:microtubule associated complex"/>
    <property type="evidence" value="ECO:0007669"/>
    <property type="project" value="TreeGrafter"/>
</dbReference>
<evidence type="ECO:0000313" key="4">
    <source>
        <dbReference type="EMBL" id="KAH1174787.1"/>
    </source>
</evidence>
<feature type="compositionally biased region" description="Low complexity" evidence="1">
    <location>
        <begin position="917"/>
        <end position="928"/>
    </location>
</feature>
<reference evidence="4" key="1">
    <citation type="submission" date="2021-09" db="EMBL/GenBank/DDBJ databases">
        <title>The genome of Mauremys mutica provides insights into the evolution of semi-aquatic lifestyle.</title>
        <authorList>
            <person name="Gong S."/>
            <person name="Gao Y."/>
        </authorList>
    </citation>
    <scope>NUCLEOTIDE SEQUENCE</scope>
    <source>
        <strain evidence="4">MM-2020</strain>
        <tissue evidence="4">Muscle</tissue>
    </source>
</reference>
<dbReference type="GO" id="GO:0043025">
    <property type="term" value="C:neuronal cell body"/>
    <property type="evidence" value="ECO:0007669"/>
    <property type="project" value="TreeGrafter"/>
</dbReference>
<name>A0A9D3X786_9SAUR</name>
<dbReference type="EMBL" id="JAHDVG010000479">
    <property type="protein sequence ID" value="KAH1174787.1"/>
    <property type="molecule type" value="Genomic_DNA"/>
</dbReference>
<organism evidence="4 5">
    <name type="scientific">Mauremys mutica</name>
    <name type="common">yellowpond turtle</name>
    <dbReference type="NCBI Taxonomy" id="74926"/>
    <lineage>
        <taxon>Eukaryota</taxon>
        <taxon>Metazoa</taxon>
        <taxon>Chordata</taxon>
        <taxon>Craniata</taxon>
        <taxon>Vertebrata</taxon>
        <taxon>Euteleostomi</taxon>
        <taxon>Archelosauria</taxon>
        <taxon>Testudinata</taxon>
        <taxon>Testudines</taxon>
        <taxon>Cryptodira</taxon>
        <taxon>Durocryptodira</taxon>
        <taxon>Testudinoidea</taxon>
        <taxon>Geoemydidae</taxon>
        <taxon>Geoemydinae</taxon>
        <taxon>Mauremys</taxon>
    </lineage>
</organism>
<sequence length="1427" mass="153168">MAAAGAAERASRAEAPPREPAGPRRYSLLVIVGGGCHRPGLLGAVLAALERGIRCWDIDLASCNLDEQLKLFVSRHSATFSSIVKGQRTLHHRGDVLETLVLLNPSDKSLCDELRNLITDVSQHKLLVFAGPCVEETGELMLQTGCFSLRDFIQIFTDKEVGEMLSSADPSAKASLTVSCPDFGEWQDSSLEQHNLQDFIELRINPGCVLPEMEGLQEFVEYLSESLEPQSPFDLLEPPTMVGFLKLSKPCCYVFPGGRGDTAFFAVNGFNVLVNGGSNPKSSFWKLVRHLDRIDSILVTHIGTDSLPGVNSLLQRKVAELEEDPSSQGSQSNGDWVKNLISPELGVVFLNASEKLKGIEGNSRVLKSCDEASLTLRYLEKLGIRPNLLCRDSGPKVEPTVLFQKMGVGRLDMYVLNPVRGSKALEFLLQHWSGDGHPSEQELPLQCLTSVCALLVWHPASPLEKIIRVLFPGCTPQSRILEGLEKVKHLEFLKRPVVTEKDLKSLATPRPEKQLTPKRAESKESLKSASKESLRSASRLSLVEAGPPAPKEKALKAEKKEVKPAPKEKARGPSEVAKAGPEEERAKDPRAKLDSSAEKLKPDVRLKLSKEKAPPKKEPPPQEARKEEKRPLKKEDGAEGKADGRKEVKAVKREGKAELPRKDAKESKAEGKAAKPPARKPPGLEPRKLALRTGSLKKSTLKKEPEKPKAKAAKEAGAAGKKPPSPEAGVSDGSKSLSLEALTQEAAWAGAGAGRKESSTDEGITTAESELEPSPLENGEAGQCAGTEGSAGCTGLGPTDCQENGVDPEELDSPQRFRYLETSPLKAIWPPSPLAKTPKSDRSVDFDLTPTGLLNHCQEGAEDPCGSSEEKTLEMMSPSSSGPASAGHTPFHQSPVEDAVMAEEPASGPDDSKHFNSCRPSHDSSSSSQEKQAGCLSLSPFKDELPDVSPTITTPSLPAEVGSPHSTEVDESLSVSFEQVLPPVSESPQEELNRPQGGGLTPESDASVGKGGLSLPIRPCHHAQRLDGDGADGLRRHGRRSDSPHDVDLCLVSPCEFEHPKSERPPSLNVSPRDLSNDSDLSQELAKPLAQRRGQRSQGRRLQPLQGAETPPTSGSESLPTLSDSDIPPATEDCPSITADGGLDSDEELEHLARGPSRARDPPPGPLKDPCPLPAQPGICMVDPEALPAEQARAGKKEPASKVKRTPSRLGSAPVSQKAETPKHPPLGSKARGPVGSADKVRTLPPAKGTPTEKGPRLGAGGDTRASLTSRSVGARPLSGAGRSSPAGSKALSPPEPPIYLDLAYIPGSWSARTVDEEFFRRIRSLCYVISGDDHVKEGVMRPILDALLSGKHHWGSDVQVGLGGTTAGGSIEHGQVTLIPTFDSLVMHEWYQETHERQQELGITVLGSNSTVAMQDETFPACKVEF</sequence>
<dbReference type="GO" id="GO:0000226">
    <property type="term" value="P:microtubule cytoskeleton organization"/>
    <property type="evidence" value="ECO:0007669"/>
    <property type="project" value="InterPro"/>
</dbReference>
<feature type="compositionally biased region" description="Basic and acidic residues" evidence="1">
    <location>
        <begin position="701"/>
        <end position="714"/>
    </location>
</feature>
<dbReference type="Pfam" id="PF23415">
    <property type="entry name" value="MAPB1_N"/>
    <property type="match status" value="1"/>
</dbReference>
<feature type="compositionally biased region" description="Basic and acidic residues" evidence="1">
    <location>
        <begin position="1150"/>
        <end position="1161"/>
    </location>
</feature>
<evidence type="ECO:0008006" key="6">
    <source>
        <dbReference type="Google" id="ProtNLM"/>
    </source>
</evidence>
<evidence type="ECO:0000313" key="5">
    <source>
        <dbReference type="Proteomes" id="UP000827986"/>
    </source>
</evidence>
<feature type="compositionally biased region" description="Basic and acidic residues" evidence="1">
    <location>
        <begin position="550"/>
        <end position="572"/>
    </location>
</feature>
<evidence type="ECO:0000259" key="2">
    <source>
        <dbReference type="Pfam" id="PF23415"/>
    </source>
</evidence>
<evidence type="ECO:0000256" key="1">
    <source>
        <dbReference type="SAM" id="MobiDB-lite"/>
    </source>
</evidence>
<feature type="domain" description="Microtubule-associated protein 1A/B/S-like MBL-like" evidence="3">
    <location>
        <begin position="231"/>
        <end position="504"/>
    </location>
</feature>
<dbReference type="GO" id="GO:0005874">
    <property type="term" value="C:microtubule"/>
    <property type="evidence" value="ECO:0007669"/>
    <property type="project" value="InterPro"/>
</dbReference>
<dbReference type="GO" id="GO:0003779">
    <property type="term" value="F:actin binding"/>
    <property type="evidence" value="ECO:0007669"/>
    <property type="project" value="TreeGrafter"/>
</dbReference>
<dbReference type="PANTHER" id="PTHR13843:SF11">
    <property type="entry name" value="MICROTUBULE-ASSOCIATED PROTEIN 1S"/>
    <property type="match status" value="1"/>
</dbReference>
<comment type="caution">
    <text evidence="4">The sequence shown here is derived from an EMBL/GenBank/DDBJ whole genome shotgun (WGS) entry which is preliminary data.</text>
</comment>
<keyword evidence="5" id="KW-1185">Reference proteome</keyword>
<protein>
    <recommendedName>
        <fullName evidence="6">Microtubule-associated protein 1S</fullName>
    </recommendedName>
</protein>
<dbReference type="GO" id="GO:0030425">
    <property type="term" value="C:dendrite"/>
    <property type="evidence" value="ECO:0007669"/>
    <property type="project" value="TreeGrafter"/>
</dbReference>
<dbReference type="InterPro" id="IPR056617">
    <property type="entry name" value="MAP1B/S_N"/>
</dbReference>
<feature type="domain" description="Microtubule-associated protein 1B/S N-terminal" evidence="2">
    <location>
        <begin position="29"/>
        <end position="225"/>
    </location>
</feature>
<feature type="compositionally biased region" description="Pro residues" evidence="1">
    <location>
        <begin position="1162"/>
        <end position="1175"/>
    </location>
</feature>
<feature type="compositionally biased region" description="Basic and acidic residues" evidence="1">
    <location>
        <begin position="1024"/>
        <end position="1048"/>
    </location>
</feature>
<dbReference type="GO" id="GO:0045202">
    <property type="term" value="C:synapse"/>
    <property type="evidence" value="ECO:0007669"/>
    <property type="project" value="TreeGrafter"/>
</dbReference>
<dbReference type="GO" id="GO:0007409">
    <property type="term" value="P:axonogenesis"/>
    <property type="evidence" value="ECO:0007669"/>
    <property type="project" value="TreeGrafter"/>
</dbReference>
<dbReference type="GO" id="GO:0005829">
    <property type="term" value="C:cytosol"/>
    <property type="evidence" value="ECO:0007669"/>
    <property type="project" value="TreeGrafter"/>
</dbReference>
<feature type="compositionally biased region" description="Low complexity" evidence="1">
    <location>
        <begin position="875"/>
        <end position="887"/>
    </location>
</feature>
<dbReference type="GO" id="GO:0031114">
    <property type="term" value="P:regulation of microtubule depolymerization"/>
    <property type="evidence" value="ECO:0007669"/>
    <property type="project" value="TreeGrafter"/>
</dbReference>
<feature type="compositionally biased region" description="Basic and acidic residues" evidence="1">
    <location>
        <begin position="580"/>
        <end position="673"/>
    </location>
</feature>
<dbReference type="InterPro" id="IPR026074">
    <property type="entry name" value="MAP1"/>
</dbReference>
<gene>
    <name evidence="4" type="ORF">KIL84_008778</name>
</gene>
<feature type="compositionally biased region" description="Low complexity" evidence="1">
    <location>
        <begin position="535"/>
        <end position="546"/>
    </location>
</feature>
<dbReference type="GO" id="GO:0016358">
    <property type="term" value="P:dendrite development"/>
    <property type="evidence" value="ECO:0007669"/>
    <property type="project" value="TreeGrafter"/>
</dbReference>
<dbReference type="PANTHER" id="PTHR13843">
    <property type="entry name" value="MICROTUBULE-ASSOCIATED PROTEIN"/>
    <property type="match status" value="1"/>
</dbReference>
<evidence type="ECO:0000259" key="3">
    <source>
        <dbReference type="Pfam" id="PF25281"/>
    </source>
</evidence>
<accession>A0A9D3X786</accession>
<dbReference type="InterPro" id="IPR057480">
    <property type="entry name" value="MAP1A/B/S-like_MBL"/>
</dbReference>
<feature type="region of interest" description="Disordered" evidence="1">
    <location>
        <begin position="504"/>
        <end position="1294"/>
    </location>
</feature>
<proteinExistence type="predicted"/>
<feature type="compositionally biased region" description="Basic and acidic residues" evidence="1">
    <location>
        <begin position="504"/>
        <end position="534"/>
    </location>
</feature>
<feature type="compositionally biased region" description="Polar residues" evidence="1">
    <location>
        <begin position="1111"/>
        <end position="1124"/>
    </location>
</feature>